<dbReference type="GO" id="GO:0008967">
    <property type="term" value="F:phosphoglycolate phosphatase activity"/>
    <property type="evidence" value="ECO:0007669"/>
    <property type="project" value="TreeGrafter"/>
</dbReference>
<accession>A0A4R6U6S3</accession>
<dbReference type="PANTHER" id="PTHR43434">
    <property type="entry name" value="PHOSPHOGLYCOLATE PHOSPHATASE"/>
    <property type="match status" value="1"/>
</dbReference>
<dbReference type="AlphaFoldDB" id="A0A4R6U6S3"/>
<dbReference type="PANTHER" id="PTHR43434:SF13">
    <property type="entry name" value="PHOSPHOGLYCOLATE PHOSPHATASE"/>
    <property type="match status" value="1"/>
</dbReference>
<organism evidence="3 4">
    <name type="scientific">Aureibacillus halotolerans</name>
    <dbReference type="NCBI Taxonomy" id="1508390"/>
    <lineage>
        <taxon>Bacteria</taxon>
        <taxon>Bacillati</taxon>
        <taxon>Bacillota</taxon>
        <taxon>Bacilli</taxon>
        <taxon>Bacillales</taxon>
        <taxon>Bacillaceae</taxon>
        <taxon>Aureibacillus</taxon>
    </lineage>
</organism>
<dbReference type="Pfam" id="PF13419">
    <property type="entry name" value="HAD_2"/>
    <property type="match status" value="1"/>
</dbReference>
<proteinExistence type="predicted"/>
<keyword evidence="4" id="KW-1185">Reference proteome</keyword>
<dbReference type="InterPro" id="IPR041492">
    <property type="entry name" value="HAD_2"/>
</dbReference>
<gene>
    <name evidence="3" type="ORF">EV213_106127</name>
</gene>
<dbReference type="InterPro" id="IPR023214">
    <property type="entry name" value="HAD_sf"/>
</dbReference>
<reference evidence="3 4" key="1">
    <citation type="submission" date="2019-03" db="EMBL/GenBank/DDBJ databases">
        <title>Genomic Encyclopedia of Type Strains, Phase IV (KMG-IV): sequencing the most valuable type-strain genomes for metagenomic binning, comparative biology and taxonomic classification.</title>
        <authorList>
            <person name="Goeker M."/>
        </authorList>
    </citation>
    <scope>NUCLEOTIDE SEQUENCE [LARGE SCALE GENOMIC DNA]</scope>
    <source>
        <strain evidence="3 4">DSM 28697</strain>
    </source>
</reference>
<evidence type="ECO:0000256" key="1">
    <source>
        <dbReference type="ARBA" id="ARBA00022801"/>
    </source>
</evidence>
<name>A0A4R6U6S3_9BACI</name>
<dbReference type="NCBIfam" id="TIGR01549">
    <property type="entry name" value="HAD-SF-IA-v1"/>
    <property type="match status" value="1"/>
</dbReference>
<keyword evidence="1" id="KW-0378">Hydrolase</keyword>
<evidence type="ECO:0000313" key="4">
    <source>
        <dbReference type="Proteomes" id="UP000295632"/>
    </source>
</evidence>
<dbReference type="SUPFAM" id="SSF56784">
    <property type="entry name" value="HAD-like"/>
    <property type="match status" value="1"/>
</dbReference>
<keyword evidence="2" id="KW-0460">Magnesium</keyword>
<evidence type="ECO:0000313" key="3">
    <source>
        <dbReference type="EMBL" id="TDQ40409.1"/>
    </source>
</evidence>
<dbReference type="InterPro" id="IPR006439">
    <property type="entry name" value="HAD-SF_hydro_IA"/>
</dbReference>
<dbReference type="GO" id="GO:0005829">
    <property type="term" value="C:cytosol"/>
    <property type="evidence" value="ECO:0007669"/>
    <property type="project" value="TreeGrafter"/>
</dbReference>
<dbReference type="Gene3D" id="3.40.50.1000">
    <property type="entry name" value="HAD superfamily/HAD-like"/>
    <property type="match status" value="1"/>
</dbReference>
<dbReference type="SFLD" id="SFLDS00003">
    <property type="entry name" value="Haloacid_Dehalogenase"/>
    <property type="match status" value="1"/>
</dbReference>
<dbReference type="InterPro" id="IPR023198">
    <property type="entry name" value="PGP-like_dom2"/>
</dbReference>
<dbReference type="EMBL" id="SNYJ01000006">
    <property type="protein sequence ID" value="TDQ40409.1"/>
    <property type="molecule type" value="Genomic_DNA"/>
</dbReference>
<dbReference type="GO" id="GO:0006281">
    <property type="term" value="P:DNA repair"/>
    <property type="evidence" value="ECO:0007669"/>
    <property type="project" value="TreeGrafter"/>
</dbReference>
<sequence length="214" mass="24827">MYYRYVLFDFDGTLVDSVPLAVRIFNELASTHGFKHIHAKDMRPLKEASIKQKCELLGVPIYKIPQLLHVFRSRYREQLDSLDFIDGIEGVIRTAAEKSYQMGVLSSNDERVIQSFLHKNNAEMFHEIIGRSSLYGKASFLRKFLRQKQLSPKEVLYIGDEERDIFACKETGIDIAAVTWGFEGYEQLYQHKPRYLFTSPSELGRLLNTIDYST</sequence>
<protein>
    <submittedName>
        <fullName evidence="3">Phosphoglycolate phosphatase</fullName>
    </submittedName>
</protein>
<comment type="caution">
    <text evidence="3">The sequence shown here is derived from an EMBL/GenBank/DDBJ whole genome shotgun (WGS) entry which is preliminary data.</text>
</comment>
<evidence type="ECO:0000256" key="2">
    <source>
        <dbReference type="ARBA" id="ARBA00022842"/>
    </source>
</evidence>
<dbReference type="RefSeq" id="WP_166639229.1">
    <property type="nucleotide sequence ID" value="NZ_SNYJ01000006.1"/>
</dbReference>
<dbReference type="Gene3D" id="1.10.150.240">
    <property type="entry name" value="Putative phosphatase, domain 2"/>
    <property type="match status" value="1"/>
</dbReference>
<dbReference type="InterPro" id="IPR050155">
    <property type="entry name" value="HAD-like_hydrolase_sf"/>
</dbReference>
<dbReference type="Proteomes" id="UP000295632">
    <property type="component" value="Unassembled WGS sequence"/>
</dbReference>
<dbReference type="InterPro" id="IPR036412">
    <property type="entry name" value="HAD-like_sf"/>
</dbReference>
<dbReference type="SFLD" id="SFLDG01129">
    <property type="entry name" value="C1.5:_HAD__Beta-PGM__Phosphata"/>
    <property type="match status" value="1"/>
</dbReference>